<comment type="caution">
    <text evidence="1">The sequence shown here is derived from an EMBL/GenBank/DDBJ whole genome shotgun (WGS) entry which is preliminary data.</text>
</comment>
<name>A0A368T7D6_9ACTN</name>
<evidence type="ECO:0000313" key="2">
    <source>
        <dbReference type="Proteomes" id="UP000253318"/>
    </source>
</evidence>
<gene>
    <name evidence="1" type="ORF">DEF24_08360</name>
</gene>
<dbReference type="Proteomes" id="UP000253318">
    <property type="component" value="Unassembled WGS sequence"/>
</dbReference>
<sequence length="103" mass="10886">MPAVRLPSALTTTLVEVVQGGEPDDHGVDLSRWRSPVRPSLSGPPCACAALALMSELWDSLEAHALFTPGAGLWLRTVDPDRYPALPAGSRVVTTRTVLLGVA</sequence>
<dbReference type="RefSeq" id="WP_114398121.1">
    <property type="nucleotide sequence ID" value="NZ_QEIM01000059.1"/>
</dbReference>
<evidence type="ECO:0000313" key="1">
    <source>
        <dbReference type="EMBL" id="RCV59951.1"/>
    </source>
</evidence>
<dbReference type="AlphaFoldDB" id="A0A368T7D6"/>
<protein>
    <submittedName>
        <fullName evidence="1">Uncharacterized protein</fullName>
    </submittedName>
</protein>
<organism evidence="1 2">
    <name type="scientific">Marinitenerispora sediminis</name>
    <dbReference type="NCBI Taxonomy" id="1931232"/>
    <lineage>
        <taxon>Bacteria</taxon>
        <taxon>Bacillati</taxon>
        <taxon>Actinomycetota</taxon>
        <taxon>Actinomycetes</taxon>
        <taxon>Streptosporangiales</taxon>
        <taxon>Nocardiopsidaceae</taxon>
        <taxon>Marinitenerispora</taxon>
    </lineage>
</organism>
<accession>A0A368T7D6</accession>
<dbReference type="EMBL" id="QEIN01000050">
    <property type="protein sequence ID" value="RCV59951.1"/>
    <property type="molecule type" value="Genomic_DNA"/>
</dbReference>
<proteinExistence type="predicted"/>
<reference evidence="1 2" key="1">
    <citation type="submission" date="2018-04" db="EMBL/GenBank/DDBJ databases">
        <title>Novel actinobacteria from marine sediment.</title>
        <authorList>
            <person name="Ng Z.Y."/>
            <person name="Tan G.Y.A."/>
        </authorList>
    </citation>
    <scope>NUCLEOTIDE SEQUENCE [LARGE SCALE GENOMIC DNA]</scope>
    <source>
        <strain evidence="1 2">TPS81</strain>
    </source>
</reference>
<keyword evidence="2" id="KW-1185">Reference proteome</keyword>
<dbReference type="OrthoDB" id="139094at85012"/>